<proteinExistence type="predicted"/>
<feature type="region of interest" description="Disordered" evidence="1">
    <location>
        <begin position="78"/>
        <end position="110"/>
    </location>
</feature>
<accession>A0ABR3G0B0</accession>
<keyword evidence="2" id="KW-1133">Transmembrane helix</keyword>
<evidence type="ECO:0000256" key="3">
    <source>
        <dbReference type="SAM" id="SignalP"/>
    </source>
</evidence>
<evidence type="ECO:0000256" key="2">
    <source>
        <dbReference type="SAM" id="Phobius"/>
    </source>
</evidence>
<feature type="chain" id="PRO_5046147644" evidence="3">
    <location>
        <begin position="22"/>
        <end position="110"/>
    </location>
</feature>
<dbReference type="Proteomes" id="UP001465976">
    <property type="component" value="Unassembled WGS sequence"/>
</dbReference>
<keyword evidence="2" id="KW-0812">Transmembrane</keyword>
<evidence type="ECO:0000256" key="1">
    <source>
        <dbReference type="SAM" id="MobiDB-lite"/>
    </source>
</evidence>
<keyword evidence="5" id="KW-1185">Reference proteome</keyword>
<comment type="caution">
    <text evidence="4">The sequence shown here is derived from an EMBL/GenBank/DDBJ whole genome shotgun (WGS) entry which is preliminary data.</text>
</comment>
<keyword evidence="2" id="KW-0472">Membrane</keyword>
<feature type="signal peptide" evidence="3">
    <location>
        <begin position="1"/>
        <end position="21"/>
    </location>
</feature>
<gene>
    <name evidence="4" type="ORF">V5O48_000962</name>
</gene>
<organism evidence="4 5">
    <name type="scientific">Marasmius crinis-equi</name>
    <dbReference type="NCBI Taxonomy" id="585013"/>
    <lineage>
        <taxon>Eukaryota</taxon>
        <taxon>Fungi</taxon>
        <taxon>Dikarya</taxon>
        <taxon>Basidiomycota</taxon>
        <taxon>Agaricomycotina</taxon>
        <taxon>Agaricomycetes</taxon>
        <taxon>Agaricomycetidae</taxon>
        <taxon>Agaricales</taxon>
        <taxon>Marasmiineae</taxon>
        <taxon>Marasmiaceae</taxon>
        <taxon>Marasmius</taxon>
    </lineage>
</organism>
<reference evidence="4 5" key="1">
    <citation type="submission" date="2024-02" db="EMBL/GenBank/DDBJ databases">
        <title>A draft genome for the cacao thread blight pathogen Marasmius crinis-equi.</title>
        <authorList>
            <person name="Cohen S.P."/>
            <person name="Baruah I.K."/>
            <person name="Amoako-Attah I."/>
            <person name="Bukari Y."/>
            <person name="Meinhardt L.W."/>
            <person name="Bailey B.A."/>
        </authorList>
    </citation>
    <scope>NUCLEOTIDE SEQUENCE [LARGE SCALE GENOMIC DNA]</scope>
    <source>
        <strain evidence="4 5">GH-76</strain>
    </source>
</reference>
<evidence type="ECO:0000313" key="4">
    <source>
        <dbReference type="EMBL" id="KAL0581069.1"/>
    </source>
</evidence>
<feature type="transmembrane region" description="Helical" evidence="2">
    <location>
        <begin position="50"/>
        <end position="71"/>
    </location>
</feature>
<name>A0ABR3G0B0_9AGAR</name>
<sequence length="110" mass="12560">MLNLLPYLFLFVLSLALEAAAKKKKVKQPKKCYDQNHQQIPCPPASKKTLIIVLSVIFGTLALIIIAYFAWRYYKKRSQQKSRSLEDGESLVPKSDKKGKYKPLGDSDEE</sequence>
<keyword evidence="3" id="KW-0732">Signal</keyword>
<evidence type="ECO:0000313" key="5">
    <source>
        <dbReference type="Proteomes" id="UP001465976"/>
    </source>
</evidence>
<dbReference type="EMBL" id="JBAHYK010000017">
    <property type="protein sequence ID" value="KAL0581069.1"/>
    <property type="molecule type" value="Genomic_DNA"/>
</dbReference>
<protein>
    <submittedName>
        <fullName evidence="4">Uncharacterized protein</fullName>
    </submittedName>
</protein>